<dbReference type="EMBL" id="HACA01000056">
    <property type="protein sequence ID" value="CDW17417.1"/>
    <property type="molecule type" value="Transcribed_RNA"/>
</dbReference>
<sequence length="36" mass="4285">MKPYNRLESVQLTLRVTMFYFTLNIQTCAISLFTKI</sequence>
<keyword evidence="1" id="KW-0812">Transmembrane</keyword>
<accession>A0A0K2SVL0</accession>
<evidence type="ECO:0000313" key="2">
    <source>
        <dbReference type="EMBL" id="CDW17417.1"/>
    </source>
</evidence>
<evidence type="ECO:0000256" key="1">
    <source>
        <dbReference type="SAM" id="Phobius"/>
    </source>
</evidence>
<reference evidence="2" key="1">
    <citation type="submission" date="2014-05" db="EMBL/GenBank/DDBJ databases">
        <authorList>
            <person name="Chronopoulou M."/>
        </authorList>
    </citation>
    <scope>NUCLEOTIDE SEQUENCE</scope>
    <source>
        <tissue evidence="2">Whole organism</tissue>
    </source>
</reference>
<organism evidence="2">
    <name type="scientific">Lepeophtheirus salmonis</name>
    <name type="common">Salmon louse</name>
    <name type="synonym">Caligus salmonis</name>
    <dbReference type="NCBI Taxonomy" id="72036"/>
    <lineage>
        <taxon>Eukaryota</taxon>
        <taxon>Metazoa</taxon>
        <taxon>Ecdysozoa</taxon>
        <taxon>Arthropoda</taxon>
        <taxon>Crustacea</taxon>
        <taxon>Multicrustacea</taxon>
        <taxon>Hexanauplia</taxon>
        <taxon>Copepoda</taxon>
        <taxon>Siphonostomatoida</taxon>
        <taxon>Caligidae</taxon>
        <taxon>Lepeophtheirus</taxon>
    </lineage>
</organism>
<keyword evidence="1" id="KW-0472">Membrane</keyword>
<dbReference type="AlphaFoldDB" id="A0A0K2SVL0"/>
<feature type="transmembrane region" description="Helical" evidence="1">
    <location>
        <begin position="12"/>
        <end position="33"/>
    </location>
</feature>
<keyword evidence="1" id="KW-1133">Transmembrane helix</keyword>
<protein>
    <submittedName>
        <fullName evidence="2">Uncharacterized protein</fullName>
    </submittedName>
</protein>
<proteinExistence type="predicted"/>
<name>A0A0K2SVL0_LEPSM</name>